<name>A0A813DC68_POLGL</name>
<organism evidence="3 4">
    <name type="scientific">Polarella glacialis</name>
    <name type="common">Dinoflagellate</name>
    <dbReference type="NCBI Taxonomy" id="89957"/>
    <lineage>
        <taxon>Eukaryota</taxon>
        <taxon>Sar</taxon>
        <taxon>Alveolata</taxon>
        <taxon>Dinophyceae</taxon>
        <taxon>Suessiales</taxon>
        <taxon>Suessiaceae</taxon>
        <taxon>Polarella</taxon>
    </lineage>
</organism>
<dbReference type="AlphaFoldDB" id="A0A813DC68"/>
<evidence type="ECO:0000313" key="4">
    <source>
        <dbReference type="Proteomes" id="UP000654075"/>
    </source>
</evidence>
<feature type="transmembrane region" description="Helical" evidence="2">
    <location>
        <begin position="12"/>
        <end position="33"/>
    </location>
</feature>
<keyword evidence="2" id="KW-0812">Transmembrane</keyword>
<accession>A0A813DC68</accession>
<dbReference type="Proteomes" id="UP000654075">
    <property type="component" value="Unassembled WGS sequence"/>
</dbReference>
<evidence type="ECO:0000256" key="2">
    <source>
        <dbReference type="SAM" id="Phobius"/>
    </source>
</evidence>
<keyword evidence="2" id="KW-1133">Transmembrane helix</keyword>
<gene>
    <name evidence="3" type="ORF">PGLA1383_LOCUS4068</name>
</gene>
<protein>
    <submittedName>
        <fullName evidence="3">Uncharacterized protein</fullName>
    </submittedName>
</protein>
<dbReference type="EMBL" id="CAJNNV010001482">
    <property type="protein sequence ID" value="CAE8585153.1"/>
    <property type="molecule type" value="Genomic_DNA"/>
</dbReference>
<proteinExistence type="predicted"/>
<feature type="region of interest" description="Disordered" evidence="1">
    <location>
        <begin position="94"/>
        <end position="113"/>
    </location>
</feature>
<comment type="caution">
    <text evidence="3">The sequence shown here is derived from an EMBL/GenBank/DDBJ whole genome shotgun (WGS) entry which is preliminary data.</text>
</comment>
<keyword evidence="4" id="KW-1185">Reference proteome</keyword>
<evidence type="ECO:0000256" key="1">
    <source>
        <dbReference type="SAM" id="MobiDB-lite"/>
    </source>
</evidence>
<keyword evidence="2" id="KW-0472">Membrane</keyword>
<evidence type="ECO:0000313" key="3">
    <source>
        <dbReference type="EMBL" id="CAE8585153.1"/>
    </source>
</evidence>
<reference evidence="3" key="1">
    <citation type="submission" date="2021-02" db="EMBL/GenBank/DDBJ databases">
        <authorList>
            <person name="Dougan E. K."/>
            <person name="Rhodes N."/>
            <person name="Thang M."/>
            <person name="Chan C."/>
        </authorList>
    </citation>
    <scope>NUCLEOTIDE SEQUENCE</scope>
</reference>
<sequence>MMAFLQMIGEVIFLSRFEIGVFFLAAGIHFLLFGKHRFDFTVSSKSLKQGHALNEFSKGAPPQQDVYMVEKLMHVFTPRARHSTDAKTDAHAFGAQTPWSGRPGSGHAAESTTPAQLQPVAVTGLQIEHAKLCCRRDCVCPGFALPWLPS</sequence>